<feature type="transmembrane region" description="Helical" evidence="5">
    <location>
        <begin position="302"/>
        <end position="320"/>
    </location>
</feature>
<accession>A0A3N1UR74</accession>
<feature type="transmembrane region" description="Helical" evidence="5">
    <location>
        <begin position="240"/>
        <end position="260"/>
    </location>
</feature>
<dbReference type="RefSeq" id="WP_123290155.1">
    <property type="nucleotide sequence ID" value="NZ_RJVA01000011.1"/>
</dbReference>
<comment type="subcellular location">
    <subcellularLocation>
        <location evidence="1">Membrane</location>
        <topology evidence="1">Multi-pass membrane protein</topology>
    </subcellularLocation>
</comment>
<feature type="transmembrane region" description="Helical" evidence="5">
    <location>
        <begin position="34"/>
        <end position="56"/>
    </location>
</feature>
<dbReference type="GO" id="GO:0008273">
    <property type="term" value="F:calcium, potassium:sodium antiporter activity"/>
    <property type="evidence" value="ECO:0007669"/>
    <property type="project" value="TreeGrafter"/>
</dbReference>
<dbReference type="GO" id="GO:0005886">
    <property type="term" value="C:plasma membrane"/>
    <property type="evidence" value="ECO:0007669"/>
    <property type="project" value="TreeGrafter"/>
</dbReference>
<keyword evidence="8" id="KW-1185">Reference proteome</keyword>
<evidence type="ECO:0000256" key="2">
    <source>
        <dbReference type="ARBA" id="ARBA00022692"/>
    </source>
</evidence>
<evidence type="ECO:0000256" key="4">
    <source>
        <dbReference type="ARBA" id="ARBA00023136"/>
    </source>
</evidence>
<dbReference type="Pfam" id="PF01699">
    <property type="entry name" value="Na_Ca_ex"/>
    <property type="match status" value="2"/>
</dbReference>
<feature type="transmembrane region" description="Helical" evidence="5">
    <location>
        <begin position="68"/>
        <end position="91"/>
    </location>
</feature>
<keyword evidence="3 5" id="KW-1133">Transmembrane helix</keyword>
<dbReference type="InterPro" id="IPR004481">
    <property type="entry name" value="K/Na/Ca-exchanger"/>
</dbReference>
<evidence type="ECO:0000313" key="7">
    <source>
        <dbReference type="EMBL" id="ROQ93584.1"/>
    </source>
</evidence>
<evidence type="ECO:0000256" key="3">
    <source>
        <dbReference type="ARBA" id="ARBA00022989"/>
    </source>
</evidence>
<keyword evidence="4 5" id="KW-0472">Membrane</keyword>
<feature type="transmembrane region" description="Helical" evidence="5">
    <location>
        <begin position="272"/>
        <end position="290"/>
    </location>
</feature>
<dbReference type="InterPro" id="IPR004837">
    <property type="entry name" value="NaCa_Exmemb"/>
</dbReference>
<dbReference type="Gene3D" id="1.20.1420.30">
    <property type="entry name" value="NCX, central ion-binding region"/>
    <property type="match status" value="1"/>
</dbReference>
<dbReference type="InterPro" id="IPR044880">
    <property type="entry name" value="NCX_ion-bd_dom_sf"/>
</dbReference>
<dbReference type="EMBL" id="RJVA01000011">
    <property type="protein sequence ID" value="ROQ93584.1"/>
    <property type="molecule type" value="Genomic_DNA"/>
</dbReference>
<dbReference type="OrthoDB" id="9794225at2"/>
<dbReference type="PANTHER" id="PTHR10846">
    <property type="entry name" value="SODIUM/POTASSIUM/CALCIUM EXCHANGER"/>
    <property type="match status" value="1"/>
</dbReference>
<sequence length="324" mass="33996">MLVHVMAVLGGIVALVWGADRFVDGAAALARRLGVSPIIIGLTVVSLGTSLPELLVSLTATVMGYPDVAVGNVLGSNIANIGLILGVASLFRPLMVHGSIVRREYPLLIGVSVIAWLMARNGIFSRFEGFLLTAGLVLFVAKEIAEAKHAAPDVLLQQAAAEKTLLEQTPPLGRSLFSLVAGFVTLTAGSRFLVWGGVALARGFGVSELVIGLTLVAFGTSLPELATSVVGTIKKQDDIAVGNVVGSNLFNTLGILGIPAMVRPLTVSSEAFHRDFPVMLLATLALWPVCRSWSGRQGRVNRLEGGALALGYFVYVGFLLNSRG</sequence>
<dbReference type="GO" id="GO:0006874">
    <property type="term" value="P:intracellular calcium ion homeostasis"/>
    <property type="evidence" value="ECO:0007669"/>
    <property type="project" value="TreeGrafter"/>
</dbReference>
<evidence type="ECO:0000256" key="1">
    <source>
        <dbReference type="ARBA" id="ARBA00004141"/>
    </source>
</evidence>
<name>A0A3N1UR74_9BACT</name>
<evidence type="ECO:0000313" key="8">
    <source>
        <dbReference type="Proteomes" id="UP000276223"/>
    </source>
</evidence>
<reference evidence="7 8" key="1">
    <citation type="submission" date="2018-11" db="EMBL/GenBank/DDBJ databases">
        <title>Genomic Encyclopedia of Type Strains, Phase IV (KMG-IV): sequencing the most valuable type-strain genomes for metagenomic binning, comparative biology and taxonomic classification.</title>
        <authorList>
            <person name="Goeker M."/>
        </authorList>
    </citation>
    <scope>NUCLEOTIDE SEQUENCE [LARGE SCALE GENOMIC DNA]</scope>
    <source>
        <strain evidence="7 8">DSM 22027</strain>
    </source>
</reference>
<proteinExistence type="predicted"/>
<dbReference type="GO" id="GO:0005262">
    <property type="term" value="F:calcium channel activity"/>
    <property type="evidence" value="ECO:0007669"/>
    <property type="project" value="TreeGrafter"/>
</dbReference>
<feature type="domain" description="Sodium/calcium exchanger membrane region" evidence="6">
    <location>
        <begin position="5"/>
        <end position="141"/>
    </location>
</feature>
<feature type="transmembrane region" description="Helical" evidence="5">
    <location>
        <begin position="176"/>
        <end position="198"/>
    </location>
</feature>
<evidence type="ECO:0000259" key="6">
    <source>
        <dbReference type="Pfam" id="PF01699"/>
    </source>
</evidence>
<keyword evidence="2 5" id="KW-0812">Transmembrane</keyword>
<feature type="transmembrane region" description="Helical" evidence="5">
    <location>
        <begin position="103"/>
        <end position="119"/>
    </location>
</feature>
<feature type="transmembrane region" description="Helical" evidence="5">
    <location>
        <begin position="210"/>
        <end position="233"/>
    </location>
</feature>
<evidence type="ECO:0000256" key="5">
    <source>
        <dbReference type="SAM" id="Phobius"/>
    </source>
</evidence>
<dbReference type="NCBIfam" id="TIGR00367">
    <property type="entry name" value="calcium/sodium antiporter"/>
    <property type="match status" value="1"/>
</dbReference>
<comment type="caution">
    <text evidence="7">The sequence shown here is derived from an EMBL/GenBank/DDBJ whole genome shotgun (WGS) entry which is preliminary data.</text>
</comment>
<dbReference type="PANTHER" id="PTHR10846:SF8">
    <property type="entry name" value="INNER MEMBRANE PROTEIN YRBG"/>
    <property type="match status" value="1"/>
</dbReference>
<organism evidence="7 8">
    <name type="scientific">Desulfosoma caldarium</name>
    <dbReference type="NCBI Taxonomy" id="610254"/>
    <lineage>
        <taxon>Bacteria</taxon>
        <taxon>Pseudomonadati</taxon>
        <taxon>Thermodesulfobacteriota</taxon>
        <taxon>Syntrophobacteria</taxon>
        <taxon>Syntrophobacterales</taxon>
        <taxon>Syntrophobacteraceae</taxon>
        <taxon>Desulfosoma</taxon>
    </lineage>
</organism>
<dbReference type="Gene3D" id="6.10.280.80">
    <property type="entry name" value="NCX, peripheral helical region"/>
    <property type="match status" value="1"/>
</dbReference>
<feature type="domain" description="Sodium/calcium exchanger membrane region" evidence="6">
    <location>
        <begin position="176"/>
        <end position="320"/>
    </location>
</feature>
<gene>
    <name evidence="7" type="ORF">EDC27_1615</name>
</gene>
<protein>
    <submittedName>
        <fullName evidence="7">Cation:H+ antiporter</fullName>
    </submittedName>
</protein>
<dbReference type="AlphaFoldDB" id="A0A3N1UR74"/>
<dbReference type="Proteomes" id="UP000276223">
    <property type="component" value="Unassembled WGS sequence"/>
</dbReference>